<keyword evidence="1" id="KW-0349">Heme</keyword>
<dbReference type="Pfam" id="PF07587">
    <property type="entry name" value="PSD1"/>
    <property type="match status" value="1"/>
</dbReference>
<protein>
    <recommendedName>
        <fullName evidence="4">Cytochrome c domain-containing protein</fullName>
    </recommendedName>
</protein>
<accession>A0A3B1D4U3</accession>
<dbReference type="InterPro" id="IPR036909">
    <property type="entry name" value="Cyt_c-like_dom_sf"/>
</dbReference>
<feature type="domain" description="Cytochrome c" evidence="4">
    <location>
        <begin position="38"/>
        <end position="142"/>
    </location>
</feature>
<dbReference type="InterPro" id="IPR011429">
    <property type="entry name" value="Cyt_c_Planctomycete-type"/>
</dbReference>
<dbReference type="InterPro" id="IPR022655">
    <property type="entry name" value="DUF1553"/>
</dbReference>
<dbReference type="PANTHER" id="PTHR35889">
    <property type="entry name" value="CYCLOINULO-OLIGOSACCHARIDE FRUCTANOTRANSFERASE-RELATED"/>
    <property type="match status" value="1"/>
</dbReference>
<dbReference type="GO" id="GO:0020037">
    <property type="term" value="F:heme binding"/>
    <property type="evidence" value="ECO:0007669"/>
    <property type="project" value="InterPro"/>
</dbReference>
<dbReference type="GO" id="GO:0009055">
    <property type="term" value="F:electron transfer activity"/>
    <property type="evidence" value="ECO:0007669"/>
    <property type="project" value="InterPro"/>
</dbReference>
<evidence type="ECO:0000256" key="2">
    <source>
        <dbReference type="ARBA" id="ARBA00022723"/>
    </source>
</evidence>
<evidence type="ECO:0000313" key="5">
    <source>
        <dbReference type="EMBL" id="VAX37886.1"/>
    </source>
</evidence>
<dbReference type="GO" id="GO:0046872">
    <property type="term" value="F:metal ion binding"/>
    <property type="evidence" value="ECO:0007669"/>
    <property type="project" value="UniProtKB-KW"/>
</dbReference>
<dbReference type="PANTHER" id="PTHR35889:SF3">
    <property type="entry name" value="F-BOX DOMAIN-CONTAINING PROTEIN"/>
    <property type="match status" value="1"/>
</dbReference>
<evidence type="ECO:0000256" key="1">
    <source>
        <dbReference type="ARBA" id="ARBA00022617"/>
    </source>
</evidence>
<dbReference type="EMBL" id="UOGL01000147">
    <property type="protein sequence ID" value="VAX37886.1"/>
    <property type="molecule type" value="Genomic_DNA"/>
</dbReference>
<organism evidence="5">
    <name type="scientific">hydrothermal vent metagenome</name>
    <dbReference type="NCBI Taxonomy" id="652676"/>
    <lineage>
        <taxon>unclassified sequences</taxon>
        <taxon>metagenomes</taxon>
        <taxon>ecological metagenomes</taxon>
    </lineage>
</organism>
<proteinExistence type="predicted"/>
<keyword evidence="3" id="KW-0408">Iron</keyword>
<name>A0A3B1D4U3_9ZZZZ</name>
<dbReference type="Pfam" id="PF07635">
    <property type="entry name" value="PSCyt1"/>
    <property type="match status" value="1"/>
</dbReference>
<dbReference type="AlphaFoldDB" id="A0A3B1D4U3"/>
<dbReference type="InterPro" id="IPR011444">
    <property type="entry name" value="DUF1549"/>
</dbReference>
<keyword evidence="2" id="KW-0479">Metal-binding</keyword>
<dbReference type="SUPFAM" id="SSF46626">
    <property type="entry name" value="Cytochrome c"/>
    <property type="match status" value="1"/>
</dbReference>
<evidence type="ECO:0000256" key="3">
    <source>
        <dbReference type="ARBA" id="ARBA00023004"/>
    </source>
</evidence>
<dbReference type="Pfam" id="PF07583">
    <property type="entry name" value="PSCyt2"/>
    <property type="match status" value="1"/>
</dbReference>
<evidence type="ECO:0000259" key="4">
    <source>
        <dbReference type="PROSITE" id="PS51007"/>
    </source>
</evidence>
<dbReference type="InterPro" id="IPR009056">
    <property type="entry name" value="Cyt_c-like_dom"/>
</dbReference>
<dbReference type="PROSITE" id="PS51007">
    <property type="entry name" value="CYTC"/>
    <property type="match status" value="1"/>
</dbReference>
<sequence length="1068" mass="121989">MRRFIVVVIVFAVLLPIVMVVLDGASQRIHADDKVAAKKIAKEKTTFDFSSDIRPILSETCFQCHGPDKESREADLRLDTKAGAFANLDGHKAIVPGHPEKSELYLRLTTQDKDEQMPPADFKKRVTPQQIEKLRLWILSGAKWEEHWAFTPPVKAPLPQVKKTKWVHNPIDNFVLKRLEQEHLSPSKEADKITLLRRLSLDLIGLPPTPKEVERFLKDKKLGAYERQVERLLASPHYGERWGRVWLDAARYADSNGFEKDAQRTVWAYRDWVINSVNNDQPYNQFIIEQIAGDLLPNATQNQRVATGFLRNTMVNEEGGVDPEEFRMLAIIDRMDAVGKSVLGLTVQCAQCHSHKYDPLTQEEYYKMFAYLNDSSEGSIPVYSREEQLQRAGLFAGIKKIEDQLKQQSPHWKTEMKKWEASVKNDQPQWKVLPVKSNTLAQRHYYLKDGSLLAQGYAPSRYDHKYSWTLKAPLKAGSFQVEMLTDDNLPAQGPGRGINGLYALSEFSVEVIEPQNPKSKTKPKKRKLKFIRATSDANGKRTQLPLFYQGKLGNRGFLGPAEYAIDGKNETAWGNVFAGAGRRNRASKIVFQLKNPEEFVKGTKLTIVLTQKHGGWNSNEPVNLNLGRFRLSTTEDSHMIADPLPKKVRKLLSVPYNRRTARDINTIFSYWRTTVPSWKSANARIEKFWKMHPEGTTQLVYAKQSHPRKTYFLKRGDWLKHGDEVQPGVPIFLNPLPSRRSNSTGSRLTFARWLVDRDSPTAARTFVNRTWQALFGTGFCSTSDDLGSQGEPPSHPQLLDWLSVNFMEQDWSRKKLHRLIVTSATYRQSSRVTPSLLKKDPYNRLFARGARFRVDAEIVRDIALASSGLLNNTIGGPSVYPEAPRFLFLPPASYGNKEWTTERGKNRYRRSIYTFQYRSVPYPALQTFDKPNGDISCVRRARSNTPLQALTVLNEPIFMECAEALARKIIRRKLKNDEQKIAYAFKHVLSRPPSKKEAATLLQFLTRQKKRFAKREADPSKILTSVDTNLQLFNITNLPNFKPSPATVASLTLLCRVILNLDETITRE</sequence>
<reference evidence="5" key="1">
    <citation type="submission" date="2018-06" db="EMBL/GenBank/DDBJ databases">
        <authorList>
            <person name="Zhirakovskaya E."/>
        </authorList>
    </citation>
    <scope>NUCLEOTIDE SEQUENCE</scope>
</reference>
<gene>
    <name evidence="5" type="ORF">MNBD_PLANCTO02-3192</name>
</gene>